<dbReference type="EMBL" id="JARJCM010000163">
    <property type="protein sequence ID" value="KAJ7024874.1"/>
    <property type="molecule type" value="Genomic_DNA"/>
</dbReference>
<evidence type="ECO:0000256" key="1">
    <source>
        <dbReference type="SAM" id="MobiDB-lite"/>
    </source>
</evidence>
<dbReference type="AlphaFoldDB" id="A0AAD6SBM8"/>
<name>A0AAD6SBM8_9AGAR</name>
<evidence type="ECO:0000313" key="3">
    <source>
        <dbReference type="Proteomes" id="UP001218188"/>
    </source>
</evidence>
<protein>
    <submittedName>
        <fullName evidence="2">Uncharacterized protein</fullName>
    </submittedName>
</protein>
<accession>A0AAD6SBM8</accession>
<proteinExistence type="predicted"/>
<evidence type="ECO:0000313" key="2">
    <source>
        <dbReference type="EMBL" id="KAJ7024874.1"/>
    </source>
</evidence>
<sequence>MVKIFKLFLPHGKQIDRRMGKLKVLPQLYKNGGCPRKSVPVLYSPQRNLLIKQLRPDLVFQVKIMVPGGVLVPDLGDVVLLHNSSGDGDQHKDIMYHSLCGTGPVNGVPSRPVKGESESHLWVGTGSRKRL</sequence>
<organism evidence="2 3">
    <name type="scientific">Mycena alexandri</name>
    <dbReference type="NCBI Taxonomy" id="1745969"/>
    <lineage>
        <taxon>Eukaryota</taxon>
        <taxon>Fungi</taxon>
        <taxon>Dikarya</taxon>
        <taxon>Basidiomycota</taxon>
        <taxon>Agaricomycotina</taxon>
        <taxon>Agaricomycetes</taxon>
        <taxon>Agaricomycetidae</taxon>
        <taxon>Agaricales</taxon>
        <taxon>Marasmiineae</taxon>
        <taxon>Mycenaceae</taxon>
        <taxon>Mycena</taxon>
    </lineage>
</organism>
<comment type="caution">
    <text evidence="2">The sequence shown here is derived from an EMBL/GenBank/DDBJ whole genome shotgun (WGS) entry which is preliminary data.</text>
</comment>
<dbReference type="Proteomes" id="UP001218188">
    <property type="component" value="Unassembled WGS sequence"/>
</dbReference>
<keyword evidence="3" id="KW-1185">Reference proteome</keyword>
<reference evidence="2" key="1">
    <citation type="submission" date="2023-03" db="EMBL/GenBank/DDBJ databases">
        <title>Massive genome expansion in bonnet fungi (Mycena s.s.) driven by repeated elements and novel gene families across ecological guilds.</title>
        <authorList>
            <consortium name="Lawrence Berkeley National Laboratory"/>
            <person name="Harder C.B."/>
            <person name="Miyauchi S."/>
            <person name="Viragh M."/>
            <person name="Kuo A."/>
            <person name="Thoen E."/>
            <person name="Andreopoulos B."/>
            <person name="Lu D."/>
            <person name="Skrede I."/>
            <person name="Drula E."/>
            <person name="Henrissat B."/>
            <person name="Morin E."/>
            <person name="Kohler A."/>
            <person name="Barry K."/>
            <person name="LaButti K."/>
            <person name="Morin E."/>
            <person name="Salamov A."/>
            <person name="Lipzen A."/>
            <person name="Mereny Z."/>
            <person name="Hegedus B."/>
            <person name="Baldrian P."/>
            <person name="Stursova M."/>
            <person name="Weitz H."/>
            <person name="Taylor A."/>
            <person name="Grigoriev I.V."/>
            <person name="Nagy L.G."/>
            <person name="Martin F."/>
            <person name="Kauserud H."/>
        </authorList>
    </citation>
    <scope>NUCLEOTIDE SEQUENCE</scope>
    <source>
        <strain evidence="2">CBHHK200</strain>
    </source>
</reference>
<gene>
    <name evidence="2" type="ORF">C8F04DRAFT_1192040</name>
</gene>
<feature type="region of interest" description="Disordered" evidence="1">
    <location>
        <begin position="108"/>
        <end position="131"/>
    </location>
</feature>